<feature type="transmembrane region" description="Helical" evidence="1">
    <location>
        <begin position="45"/>
        <end position="63"/>
    </location>
</feature>
<dbReference type="OrthoDB" id="9809908at2"/>
<feature type="transmembrane region" description="Helical" evidence="1">
    <location>
        <begin position="7"/>
        <end position="25"/>
    </location>
</feature>
<dbReference type="GO" id="GO:0016020">
    <property type="term" value="C:membrane"/>
    <property type="evidence" value="ECO:0007669"/>
    <property type="project" value="InterPro"/>
</dbReference>
<sequence length="353" mass="40967">MKKNISFYAWHILVCITFMLLPYAFTSTGSIFNLPNLSYNGHDRIYFLIYFLLLLFFYFNYYCLIPRFYFSNKMVSYFGIIIVFLLFFLWISTHFDNPERNFLDFGKRMPFHNKMPHSFPPHFDKRGGGPPTQYSHTVLVYLIGVISSLLFAINNRLRKVEKEKMQSELSFLKAQINPHFLFNTLNSIYALAIKKSDKTADAVVQLSELMRYIITNANDDVISLDKEINYINNFVELQKTRLGNTVLTDYKVEGNQYGKCITPLILISFIENAFKHGVNPNQNSEIKIHINIGEKILSLFVSNNKVKPNSSENGIGLQNTIERLNHLYPDTHDLIINDKPETYSVTLKIKVGC</sequence>
<keyword evidence="4" id="KW-1185">Reference proteome</keyword>
<dbReference type="InterPro" id="IPR050640">
    <property type="entry name" value="Bact_2-comp_sensor_kinase"/>
</dbReference>
<keyword evidence="1" id="KW-0812">Transmembrane</keyword>
<feature type="transmembrane region" description="Helical" evidence="1">
    <location>
        <begin position="138"/>
        <end position="157"/>
    </location>
</feature>
<keyword evidence="3" id="KW-0808">Transferase</keyword>
<feature type="domain" description="Signal transduction histidine kinase internal region" evidence="2">
    <location>
        <begin position="168"/>
        <end position="245"/>
    </location>
</feature>
<dbReference type="InterPro" id="IPR036890">
    <property type="entry name" value="HATPase_C_sf"/>
</dbReference>
<dbReference type="PANTHER" id="PTHR34220:SF7">
    <property type="entry name" value="SENSOR HISTIDINE KINASE YPDA"/>
    <property type="match status" value="1"/>
</dbReference>
<accession>A0A437L3I6</accession>
<comment type="caution">
    <text evidence="3">The sequence shown here is derived from an EMBL/GenBank/DDBJ whole genome shotgun (WGS) entry which is preliminary data.</text>
</comment>
<feature type="transmembrane region" description="Helical" evidence="1">
    <location>
        <begin position="75"/>
        <end position="95"/>
    </location>
</feature>
<gene>
    <name evidence="3" type="ORF">EOD40_01885</name>
</gene>
<reference evidence="3 4" key="1">
    <citation type="submission" date="2019-01" db="EMBL/GenBank/DDBJ databases">
        <authorList>
            <person name="Chen W.-M."/>
        </authorList>
    </citation>
    <scope>NUCLEOTIDE SEQUENCE [LARGE SCALE GENOMIC DNA]</scope>
    <source>
        <strain evidence="3 4">BBQ-12</strain>
    </source>
</reference>
<dbReference type="RefSeq" id="WP_128193200.1">
    <property type="nucleotide sequence ID" value="NZ_SACJ01000001.1"/>
</dbReference>
<protein>
    <submittedName>
        <fullName evidence="3">Histidine kinase</fullName>
    </submittedName>
</protein>
<keyword evidence="1" id="KW-1133">Transmembrane helix</keyword>
<dbReference type="PANTHER" id="PTHR34220">
    <property type="entry name" value="SENSOR HISTIDINE KINASE YPDA"/>
    <property type="match status" value="1"/>
</dbReference>
<evidence type="ECO:0000256" key="1">
    <source>
        <dbReference type="SAM" id="Phobius"/>
    </source>
</evidence>
<dbReference type="SUPFAM" id="SSF55874">
    <property type="entry name" value="ATPase domain of HSP90 chaperone/DNA topoisomerase II/histidine kinase"/>
    <property type="match status" value="1"/>
</dbReference>
<dbReference type="InterPro" id="IPR010559">
    <property type="entry name" value="Sig_transdc_His_kin_internal"/>
</dbReference>
<dbReference type="Pfam" id="PF06580">
    <property type="entry name" value="His_kinase"/>
    <property type="match status" value="1"/>
</dbReference>
<organism evidence="3 4">
    <name type="scientific">Flavobacterium sufflavum</name>
    <dbReference type="NCBI Taxonomy" id="1921138"/>
    <lineage>
        <taxon>Bacteria</taxon>
        <taxon>Pseudomonadati</taxon>
        <taxon>Bacteroidota</taxon>
        <taxon>Flavobacteriia</taxon>
        <taxon>Flavobacteriales</taxon>
        <taxon>Flavobacteriaceae</taxon>
        <taxon>Flavobacterium</taxon>
    </lineage>
</organism>
<keyword evidence="3" id="KW-0418">Kinase</keyword>
<proteinExistence type="predicted"/>
<dbReference type="EMBL" id="SACJ01000001">
    <property type="protein sequence ID" value="RVT79884.1"/>
    <property type="molecule type" value="Genomic_DNA"/>
</dbReference>
<name>A0A437L3I6_9FLAO</name>
<dbReference type="GO" id="GO:0000155">
    <property type="term" value="F:phosphorelay sensor kinase activity"/>
    <property type="evidence" value="ECO:0007669"/>
    <property type="project" value="InterPro"/>
</dbReference>
<dbReference type="Proteomes" id="UP000285211">
    <property type="component" value="Unassembled WGS sequence"/>
</dbReference>
<evidence type="ECO:0000313" key="4">
    <source>
        <dbReference type="Proteomes" id="UP000285211"/>
    </source>
</evidence>
<evidence type="ECO:0000313" key="3">
    <source>
        <dbReference type="EMBL" id="RVT79884.1"/>
    </source>
</evidence>
<evidence type="ECO:0000259" key="2">
    <source>
        <dbReference type="Pfam" id="PF06580"/>
    </source>
</evidence>
<keyword evidence="1" id="KW-0472">Membrane</keyword>
<dbReference type="AlphaFoldDB" id="A0A437L3I6"/>